<dbReference type="Proteomes" id="UP000196475">
    <property type="component" value="Unassembled WGS sequence"/>
</dbReference>
<organism evidence="2 3">
    <name type="scientific">Bacillus thermozeamaize</name>
    <dbReference type="NCBI Taxonomy" id="230954"/>
    <lineage>
        <taxon>Bacteria</taxon>
        <taxon>Bacillati</taxon>
        <taxon>Bacillota</taxon>
        <taxon>Bacilli</taxon>
        <taxon>Bacillales</taxon>
        <taxon>Bacillaceae</taxon>
        <taxon>Bacillus</taxon>
    </lineage>
</organism>
<feature type="transmembrane region" description="Helical" evidence="1">
    <location>
        <begin position="161"/>
        <end position="186"/>
    </location>
</feature>
<feature type="transmembrane region" description="Helical" evidence="1">
    <location>
        <begin position="198"/>
        <end position="218"/>
    </location>
</feature>
<evidence type="ECO:0000313" key="2">
    <source>
        <dbReference type="EMBL" id="OUM90932.1"/>
    </source>
</evidence>
<dbReference type="AlphaFoldDB" id="A0A1Y3PUC4"/>
<keyword evidence="1" id="KW-1133">Transmembrane helix</keyword>
<feature type="transmembrane region" description="Helical" evidence="1">
    <location>
        <begin position="85"/>
        <end position="105"/>
    </location>
</feature>
<keyword evidence="1" id="KW-0812">Transmembrane</keyword>
<dbReference type="InterPro" id="IPR047928">
    <property type="entry name" value="Perm_prefix_1"/>
</dbReference>
<protein>
    <recommendedName>
        <fullName evidence="4">DUF1129 domain-containing protein</fullName>
    </recommendedName>
</protein>
<comment type="caution">
    <text evidence="2">The sequence shown here is derived from an EMBL/GenBank/DDBJ whole genome shotgun (WGS) entry which is preliminary data.</text>
</comment>
<evidence type="ECO:0000313" key="3">
    <source>
        <dbReference type="Proteomes" id="UP000196475"/>
    </source>
</evidence>
<proteinExistence type="predicted"/>
<dbReference type="NCBIfam" id="NF038403">
    <property type="entry name" value="perm_prefix_1"/>
    <property type="match status" value="1"/>
</dbReference>
<gene>
    <name evidence="2" type="ORF">BAA01_00230</name>
</gene>
<accession>A0A1Y3PUC4</accession>
<reference evidence="3" key="1">
    <citation type="submission" date="2016-06" db="EMBL/GenBank/DDBJ databases">
        <authorList>
            <person name="Nascimento L."/>
            <person name="Pereira R.V."/>
            <person name="Martins L.F."/>
            <person name="Quaggio R.B."/>
            <person name="Silva A.M."/>
            <person name="Setubal J.C."/>
        </authorList>
    </citation>
    <scope>NUCLEOTIDE SEQUENCE [LARGE SCALE GENOMIC DNA]</scope>
</reference>
<evidence type="ECO:0008006" key="4">
    <source>
        <dbReference type="Google" id="ProtNLM"/>
    </source>
</evidence>
<feature type="transmembrane region" description="Helical" evidence="1">
    <location>
        <begin position="111"/>
        <end position="132"/>
    </location>
</feature>
<dbReference type="EMBL" id="LZRT01000009">
    <property type="protein sequence ID" value="OUM90932.1"/>
    <property type="molecule type" value="Genomic_DNA"/>
</dbReference>
<keyword evidence="1" id="KW-0472">Membrane</keyword>
<name>A0A1Y3PUC4_9BACI</name>
<evidence type="ECO:0000256" key="1">
    <source>
        <dbReference type="SAM" id="Phobius"/>
    </source>
</evidence>
<sequence length="236" mass="27077">MEGFNKQEELNHYVDHLFRKYKPTQQIRELKAEILSNLEAKVADLTASGMNDHEAVQQAKNSIRSVDHLVDGNIRVFIHPFRLELVQMGLLFSLIAWILTIPFRIFGLGVLLNTILMALCIVGSIVYFAMYFSSKRKKEEALQAKKYVNYRLVAKLKRASWSIWSLFIIVVTLTTTAVQFGSHIWFARPVTIEGPYQWAVLAIKYALPFASVIVPLLFHVAEKLAFKYEAGERDEI</sequence>